<proteinExistence type="inferred from homology"/>
<keyword evidence="5" id="KW-0573">Peptidoglycan synthesis</keyword>
<dbReference type="PANTHER" id="PTHR21581:SF6">
    <property type="entry name" value="TRAFFICKING PROTEIN PARTICLE COMPLEX SUBUNIT 12"/>
    <property type="match status" value="1"/>
</dbReference>
<evidence type="ECO:0000256" key="2">
    <source>
        <dbReference type="ARBA" id="ARBA00022729"/>
    </source>
</evidence>
<keyword evidence="10" id="KW-0645">Protease</keyword>
<dbReference type="InterPro" id="IPR001967">
    <property type="entry name" value="Peptidase_S11_N"/>
</dbReference>
<evidence type="ECO:0000313" key="10">
    <source>
        <dbReference type="EMBL" id="MEN3931574.1"/>
    </source>
</evidence>
<keyword evidence="4" id="KW-0133">Cell shape</keyword>
<evidence type="ECO:0000256" key="3">
    <source>
        <dbReference type="ARBA" id="ARBA00022801"/>
    </source>
</evidence>
<evidence type="ECO:0000256" key="1">
    <source>
        <dbReference type="ARBA" id="ARBA00007164"/>
    </source>
</evidence>
<comment type="caution">
    <text evidence="10">The sequence shown here is derived from an EMBL/GenBank/DDBJ whole genome shotgun (WGS) entry which is preliminary data.</text>
</comment>
<gene>
    <name evidence="10" type="ORF">WJT86_10970</name>
</gene>
<evidence type="ECO:0000256" key="5">
    <source>
        <dbReference type="ARBA" id="ARBA00022984"/>
    </source>
</evidence>
<name>A0ABV0BKX7_9HYPH</name>
<dbReference type="Proteomes" id="UP001418637">
    <property type="component" value="Unassembled WGS sequence"/>
</dbReference>
<dbReference type="GO" id="GO:0004180">
    <property type="term" value="F:carboxypeptidase activity"/>
    <property type="evidence" value="ECO:0007669"/>
    <property type="project" value="UniProtKB-KW"/>
</dbReference>
<dbReference type="PANTHER" id="PTHR21581">
    <property type="entry name" value="D-ALANYL-D-ALANINE CARBOXYPEPTIDASE"/>
    <property type="match status" value="1"/>
</dbReference>
<evidence type="ECO:0000259" key="9">
    <source>
        <dbReference type="Pfam" id="PF00768"/>
    </source>
</evidence>
<dbReference type="InterPro" id="IPR018044">
    <property type="entry name" value="Peptidase_S11"/>
</dbReference>
<feature type="region of interest" description="Disordered" evidence="8">
    <location>
        <begin position="357"/>
        <end position="410"/>
    </location>
</feature>
<organism evidence="10 11">
    <name type="scientific">Hohaiivirga grylli</name>
    <dbReference type="NCBI Taxonomy" id="3133970"/>
    <lineage>
        <taxon>Bacteria</taxon>
        <taxon>Pseudomonadati</taxon>
        <taxon>Pseudomonadota</taxon>
        <taxon>Alphaproteobacteria</taxon>
        <taxon>Hyphomicrobiales</taxon>
        <taxon>Methylobacteriaceae</taxon>
        <taxon>Hohaiivirga</taxon>
    </lineage>
</organism>
<evidence type="ECO:0000313" key="11">
    <source>
        <dbReference type="Proteomes" id="UP001418637"/>
    </source>
</evidence>
<keyword evidence="3 10" id="KW-0378">Hydrolase</keyword>
<dbReference type="RefSeq" id="WP_346337616.1">
    <property type="nucleotide sequence ID" value="NZ_JBBYXI010000004.1"/>
</dbReference>
<keyword evidence="10" id="KW-0121">Carboxypeptidase</keyword>
<protein>
    <submittedName>
        <fullName evidence="10">D-alanyl-D-alanine carboxypeptidase family protein</fullName>
        <ecNumber evidence="10">3.4.-.-</ecNumber>
    </submittedName>
</protein>
<feature type="compositionally biased region" description="Low complexity" evidence="8">
    <location>
        <begin position="377"/>
        <end position="395"/>
    </location>
</feature>
<evidence type="ECO:0000256" key="7">
    <source>
        <dbReference type="RuleBase" id="RU004016"/>
    </source>
</evidence>
<keyword evidence="2" id="KW-0732">Signal</keyword>
<dbReference type="EMBL" id="JBBYXI010000004">
    <property type="protein sequence ID" value="MEN3931574.1"/>
    <property type="molecule type" value="Genomic_DNA"/>
</dbReference>
<dbReference type="SUPFAM" id="SSF56601">
    <property type="entry name" value="beta-lactamase/transpeptidase-like"/>
    <property type="match status" value="1"/>
</dbReference>
<sequence length="410" mass="43624">MPQLLKQFVSRSFVLLTTVLVFTGISIRSNANPAIVIDVDSGRVLYSDQATDPWYPASITKLMTAYVAMKAVRDGRLNMDSLLTVSQASAKLPPSKMGFKPGSNIRLDNALKIIMVKSANDVANTIAEGVGGTTDNFVAMMNQQAQRLGMYSTRFVNPHGLPDNRQQTSARDMAILGRTMILEFPEYNYLFHIGAIQYGKRVMYNTNGLIGRYAGADGMKTGFICASGFNVVATATRGNTQLLTVVLGAHSANERTLQAAYLFDKGFSSSGFMSSSLDSLPASSSVTPPNLRSQICDKSGPLAEDEDGAITTNGNSDSFAATASFGSGTMAYADSASAKVTLGKRAKAIPEKVWLGMTPSSVPEEPDVAKKPKAKPLKGAAPAKKTAQAKQGTTKLAIPPVHAKPPARPK</sequence>
<feature type="domain" description="Peptidase S11 D-alanyl-D-alanine carboxypeptidase A N-terminal" evidence="9">
    <location>
        <begin position="30"/>
        <end position="250"/>
    </location>
</feature>
<evidence type="ECO:0000256" key="4">
    <source>
        <dbReference type="ARBA" id="ARBA00022960"/>
    </source>
</evidence>
<keyword evidence="11" id="KW-1185">Reference proteome</keyword>
<reference evidence="10 11" key="1">
    <citation type="submission" date="2024-04" db="EMBL/GenBank/DDBJ databases">
        <title>A novel species isolated from cricket.</title>
        <authorList>
            <person name="Wang H.-C."/>
        </authorList>
    </citation>
    <scope>NUCLEOTIDE SEQUENCE [LARGE SCALE GENOMIC DNA]</scope>
    <source>
        <strain evidence="10 11">WL0021</strain>
    </source>
</reference>
<accession>A0ABV0BKX7</accession>
<dbReference type="InterPro" id="IPR012338">
    <property type="entry name" value="Beta-lactam/transpept-like"/>
</dbReference>
<dbReference type="EC" id="3.4.-.-" evidence="10"/>
<evidence type="ECO:0000256" key="8">
    <source>
        <dbReference type="SAM" id="MobiDB-lite"/>
    </source>
</evidence>
<feature type="region of interest" description="Disordered" evidence="8">
    <location>
        <begin position="282"/>
        <end position="315"/>
    </location>
</feature>
<keyword evidence="6" id="KW-0961">Cell wall biogenesis/degradation</keyword>
<evidence type="ECO:0000256" key="6">
    <source>
        <dbReference type="ARBA" id="ARBA00023316"/>
    </source>
</evidence>
<dbReference type="Pfam" id="PF00768">
    <property type="entry name" value="Peptidase_S11"/>
    <property type="match status" value="1"/>
</dbReference>
<dbReference type="Gene3D" id="3.40.710.10">
    <property type="entry name" value="DD-peptidase/beta-lactamase superfamily"/>
    <property type="match status" value="1"/>
</dbReference>
<comment type="similarity">
    <text evidence="1 7">Belongs to the peptidase S11 family.</text>
</comment>
<dbReference type="PRINTS" id="PR00725">
    <property type="entry name" value="DADACBPTASE1"/>
</dbReference>